<dbReference type="Proteomes" id="UP000094025">
    <property type="component" value="Unassembled WGS sequence"/>
</dbReference>
<accession>A0A178Y175</accession>
<dbReference type="InterPro" id="IPR020825">
    <property type="entry name" value="Phe-tRNA_synthase-like_B3/B4"/>
</dbReference>
<gene>
    <name evidence="2" type="ORF">AU381_05400</name>
</gene>
<dbReference type="GO" id="GO:0004826">
    <property type="term" value="F:phenylalanine-tRNA ligase activity"/>
    <property type="evidence" value="ECO:0007669"/>
    <property type="project" value="InterPro"/>
</dbReference>
<dbReference type="Pfam" id="PF03483">
    <property type="entry name" value="B3_4"/>
    <property type="match status" value="1"/>
</dbReference>
<name>A0A178Y175_9HYPH</name>
<dbReference type="RefSeq" id="WP_064241600.1">
    <property type="nucleotide sequence ID" value="NZ_LPUX01000053.1"/>
</dbReference>
<dbReference type="SUPFAM" id="SSF56037">
    <property type="entry name" value="PheT/TilS domain"/>
    <property type="match status" value="1"/>
</dbReference>
<dbReference type="InterPro" id="IPR005146">
    <property type="entry name" value="B3/B4_tRNA-bd"/>
</dbReference>
<dbReference type="PANTHER" id="PTHR39209:SF2">
    <property type="entry name" value="CYTOPLASMIC PROTEIN"/>
    <property type="match status" value="1"/>
</dbReference>
<dbReference type="SMART" id="SM00873">
    <property type="entry name" value="B3_4"/>
    <property type="match status" value="1"/>
</dbReference>
<protein>
    <recommendedName>
        <fullName evidence="1">B3/B4 tRNA-binding domain-containing protein</fullName>
    </recommendedName>
</protein>
<evidence type="ECO:0000259" key="1">
    <source>
        <dbReference type="SMART" id="SM00873"/>
    </source>
</evidence>
<dbReference type="OrthoDB" id="276580at2"/>
<evidence type="ECO:0000313" key="3">
    <source>
        <dbReference type="Proteomes" id="UP000094025"/>
    </source>
</evidence>
<proteinExistence type="predicted"/>
<dbReference type="AlphaFoldDB" id="A0A178Y175"/>
<evidence type="ECO:0000313" key="2">
    <source>
        <dbReference type="EMBL" id="OAP41310.1"/>
    </source>
</evidence>
<feature type="domain" description="B3/B4 tRNA-binding" evidence="1">
    <location>
        <begin position="59"/>
        <end position="216"/>
    </location>
</feature>
<organism evidence="2 3">
    <name type="scientific">Sinorhizobium glycinis</name>
    <dbReference type="NCBI Taxonomy" id="1472378"/>
    <lineage>
        <taxon>Bacteria</taxon>
        <taxon>Pseudomonadati</taxon>
        <taxon>Pseudomonadota</taxon>
        <taxon>Alphaproteobacteria</taxon>
        <taxon>Hyphomicrobiales</taxon>
        <taxon>Rhizobiaceae</taxon>
        <taxon>Sinorhizobium/Ensifer group</taxon>
        <taxon>Sinorhizobium</taxon>
    </lineage>
</organism>
<dbReference type="Gene3D" id="3.50.40.10">
    <property type="entry name" value="Phenylalanyl-trna Synthetase, Chain B, domain 3"/>
    <property type="match status" value="1"/>
</dbReference>
<sequence length="230" mass="25391">MSFQHSTDMWSDFPELAAGVLHVEGIHRGVSVEAHITRFEALARVRLAGGAEGDLPEIQAWRRAFSRMGLKPTQYRSASEALLRRFRKEGTLPKIHPLIDLCNAASLAYAVPVAVFDLARVAGDLKVRPAFGDEIYTTFSGNVELPEPQEVIFVDASGRAHARRWTNRQSGYSAVRDETARVLIVAEALHAGAEADVRRLVDELDTAIRAIWSVTPRTAILTGSAPRFDF</sequence>
<dbReference type="GO" id="GO:0003723">
    <property type="term" value="F:RNA binding"/>
    <property type="evidence" value="ECO:0007669"/>
    <property type="project" value="InterPro"/>
</dbReference>
<dbReference type="PANTHER" id="PTHR39209">
    <property type="match status" value="1"/>
</dbReference>
<dbReference type="EMBL" id="LPUX01000053">
    <property type="protein sequence ID" value="OAP41310.1"/>
    <property type="molecule type" value="Genomic_DNA"/>
</dbReference>
<dbReference type="STRING" id="1472378.AU381_05400"/>
<keyword evidence="3" id="KW-1185">Reference proteome</keyword>
<comment type="caution">
    <text evidence="2">The sequence shown here is derived from an EMBL/GenBank/DDBJ whole genome shotgun (WGS) entry which is preliminary data.</text>
</comment>
<reference evidence="2 3" key="1">
    <citation type="journal article" date="2016" name="Int. J. Syst. Evol. Microbiol.">
        <title>Ensifer glycinis sp. nov., an novel rhizobial species associated with Glycine spp.</title>
        <authorList>
            <person name="Yan H."/>
            <person name="Yan J."/>
            <person name="Sui X.H."/>
            <person name="Wang E.T."/>
            <person name="Chen W.X."/>
            <person name="Zhang X.X."/>
            <person name="Chen W.F."/>
        </authorList>
    </citation>
    <scope>NUCLEOTIDE SEQUENCE [LARGE SCALE GENOMIC DNA]</scope>
    <source>
        <strain evidence="2 3">CCBAU 23380</strain>
    </source>
</reference>